<evidence type="ECO:0000259" key="5">
    <source>
        <dbReference type="Pfam" id="PF02941"/>
    </source>
</evidence>
<name>A0A250XA63_9CHLO</name>
<dbReference type="EMBL" id="BEGY01000047">
    <property type="protein sequence ID" value="GAX79995.1"/>
    <property type="molecule type" value="Genomic_DNA"/>
</dbReference>
<evidence type="ECO:0000256" key="2">
    <source>
        <dbReference type="ARBA" id="ARBA00026011"/>
    </source>
</evidence>
<dbReference type="GO" id="GO:0015979">
    <property type="term" value="P:photosynthesis"/>
    <property type="evidence" value="ECO:0007669"/>
    <property type="project" value="InterPro"/>
</dbReference>
<dbReference type="InterPro" id="IPR004207">
    <property type="entry name" value="Fd_thioredoxin_Rdtase_alpha"/>
</dbReference>
<dbReference type="SUPFAM" id="SSF50090">
    <property type="entry name" value="Electron transport accessory proteins"/>
    <property type="match status" value="1"/>
</dbReference>
<accession>A0A250XA63</accession>
<evidence type="ECO:0000313" key="7">
    <source>
        <dbReference type="Proteomes" id="UP000232323"/>
    </source>
</evidence>
<comment type="function">
    <text evidence="3">Variable subunit of the ferredoxin-thioredoxin reductase (FTR), which catalyzes the two-electron reduction of thioredoxins by the electrons provided by reduced ferredoxin.</text>
</comment>
<dbReference type="Pfam" id="PF02941">
    <property type="entry name" value="FeThRed_A"/>
    <property type="match status" value="1"/>
</dbReference>
<protein>
    <recommendedName>
        <fullName evidence="5">Ferredoxin thioredoxin reductase alpha chain domain-containing protein</fullName>
    </recommendedName>
</protein>
<dbReference type="STRING" id="1157962.A0A250XA63"/>
<dbReference type="OrthoDB" id="1916328at2759"/>
<dbReference type="InterPro" id="IPR044166">
    <property type="entry name" value="FTRV"/>
</dbReference>
<proteinExistence type="inferred from homology"/>
<dbReference type="Gene3D" id="2.30.30.50">
    <property type="match status" value="1"/>
</dbReference>
<dbReference type="InterPro" id="IPR008990">
    <property type="entry name" value="Elect_transpt_acc-like_dom_sf"/>
</dbReference>
<comment type="caution">
    <text evidence="6">The sequence shown here is derived from an EMBL/GenBank/DDBJ whole genome shotgun (WGS) entry which is preliminary data.</text>
</comment>
<keyword evidence="7" id="KW-1185">Reference proteome</keyword>
<reference evidence="6 7" key="1">
    <citation type="submission" date="2017-08" db="EMBL/GenBank/DDBJ databases">
        <title>Acidophilic green algal genome provides insights into adaptation to an acidic environment.</title>
        <authorList>
            <person name="Hirooka S."/>
            <person name="Hirose Y."/>
            <person name="Kanesaki Y."/>
            <person name="Higuchi S."/>
            <person name="Fujiwara T."/>
            <person name="Onuma R."/>
            <person name="Era A."/>
            <person name="Ohbayashi R."/>
            <person name="Uzuka A."/>
            <person name="Nozaki H."/>
            <person name="Yoshikawa H."/>
            <person name="Miyagishima S.Y."/>
        </authorList>
    </citation>
    <scope>NUCLEOTIDE SEQUENCE [LARGE SCALE GENOMIC DNA]</scope>
    <source>
        <strain evidence="6 7">NIES-2499</strain>
    </source>
</reference>
<evidence type="ECO:0000256" key="1">
    <source>
        <dbReference type="ARBA" id="ARBA00023002"/>
    </source>
</evidence>
<feature type="domain" description="Ferredoxin thioredoxin reductase alpha chain" evidence="5">
    <location>
        <begin position="36"/>
        <end position="107"/>
    </location>
</feature>
<dbReference type="PANTHER" id="PTHR46937:SF4">
    <property type="entry name" value="FERREDOXIN-THIOREDOXIN REDUCTASE SUBUNIT A1, CHLOROPLASTIC"/>
    <property type="match status" value="1"/>
</dbReference>
<sequence>MLTSKSSSVHALSRSNRRLVVSACSKGTSSGKFTEGARVKVTGYVKLFSVPKHPEGLEIEGMEGEVAKDVTQFKGKVLSATLPYLVKFKTDMAGADVKFQAHLAEDELQLVQ</sequence>
<comment type="similarity">
    <text evidence="4">Belongs to the ferredoxin thioredoxin reductase alpha subunit family.</text>
</comment>
<dbReference type="AlphaFoldDB" id="A0A250XA63"/>
<organism evidence="6 7">
    <name type="scientific">Chlamydomonas eustigma</name>
    <dbReference type="NCBI Taxonomy" id="1157962"/>
    <lineage>
        <taxon>Eukaryota</taxon>
        <taxon>Viridiplantae</taxon>
        <taxon>Chlorophyta</taxon>
        <taxon>core chlorophytes</taxon>
        <taxon>Chlorophyceae</taxon>
        <taxon>CS clade</taxon>
        <taxon>Chlamydomonadales</taxon>
        <taxon>Chlamydomonadaceae</taxon>
        <taxon>Chlamydomonas</taxon>
    </lineage>
</organism>
<dbReference type="PANTHER" id="PTHR46937">
    <property type="entry name" value="FERREDOXIN-THIOREDOXIN REDUCTASE, VARIABLE CHAIN"/>
    <property type="match status" value="1"/>
</dbReference>
<evidence type="ECO:0000313" key="6">
    <source>
        <dbReference type="EMBL" id="GAX79995.1"/>
    </source>
</evidence>
<evidence type="ECO:0000256" key="3">
    <source>
        <dbReference type="ARBA" id="ARBA00034474"/>
    </source>
</evidence>
<evidence type="ECO:0000256" key="4">
    <source>
        <dbReference type="ARBA" id="ARBA00034490"/>
    </source>
</evidence>
<keyword evidence="1" id="KW-0560">Oxidoreductase</keyword>
<dbReference type="GO" id="GO:0016491">
    <property type="term" value="F:oxidoreductase activity"/>
    <property type="evidence" value="ECO:0007669"/>
    <property type="project" value="UniProtKB-KW"/>
</dbReference>
<comment type="subunit">
    <text evidence="2">Heterodimer of subunit A (variable subunit) and subunit B (catalytic subunit). Heterodimeric FTR forms a complex with ferredoxin and thioredoxin.</text>
</comment>
<dbReference type="Proteomes" id="UP000232323">
    <property type="component" value="Unassembled WGS sequence"/>
</dbReference>
<gene>
    <name evidence="6" type="ORF">CEUSTIGMA_g7435.t1</name>
</gene>